<reference evidence="4" key="1">
    <citation type="journal article" date="2017" name="Nat. Ecol. Evol.">
        <title>Genome expansion and lineage-specific genetic innovations in the forest pathogenic fungi Armillaria.</title>
        <authorList>
            <person name="Sipos G."/>
            <person name="Prasanna A.N."/>
            <person name="Walter M.C."/>
            <person name="O'Connor E."/>
            <person name="Balint B."/>
            <person name="Krizsan K."/>
            <person name="Kiss B."/>
            <person name="Hess J."/>
            <person name="Varga T."/>
            <person name="Slot J."/>
            <person name="Riley R."/>
            <person name="Boka B."/>
            <person name="Rigling D."/>
            <person name="Barry K."/>
            <person name="Lee J."/>
            <person name="Mihaltcheva S."/>
            <person name="LaButti K."/>
            <person name="Lipzen A."/>
            <person name="Waldron R."/>
            <person name="Moloney N.M."/>
            <person name="Sperisen C."/>
            <person name="Kredics L."/>
            <person name="Vagvoelgyi C."/>
            <person name="Patrignani A."/>
            <person name="Fitzpatrick D."/>
            <person name="Nagy I."/>
            <person name="Doyle S."/>
            <person name="Anderson J.B."/>
            <person name="Grigoriev I.V."/>
            <person name="Gueldener U."/>
            <person name="Muensterkoetter M."/>
            <person name="Nagy L.G."/>
        </authorList>
    </citation>
    <scope>NUCLEOTIDE SEQUENCE [LARGE SCALE GENOMIC DNA]</scope>
    <source>
        <strain evidence="4">C18/9</strain>
    </source>
</reference>
<dbReference type="PROSITE" id="PS51903">
    <property type="entry name" value="CLP_R"/>
    <property type="match status" value="1"/>
</dbReference>
<keyword evidence="4" id="KW-1185">Reference proteome</keyword>
<dbReference type="EMBL" id="FUEG01000026">
    <property type="protein sequence ID" value="SJL15066.1"/>
    <property type="molecule type" value="Genomic_DNA"/>
</dbReference>
<feature type="domain" description="Clp R" evidence="2">
    <location>
        <begin position="1"/>
        <end position="170"/>
    </location>
</feature>
<dbReference type="OrthoDB" id="2690785at2759"/>
<dbReference type="Gene3D" id="1.10.1780.10">
    <property type="entry name" value="Clp, N-terminal domain"/>
    <property type="match status" value="1"/>
</dbReference>
<evidence type="ECO:0000256" key="1">
    <source>
        <dbReference type="PROSITE-ProRule" id="PRU01251"/>
    </source>
</evidence>
<accession>A0A284S253</accession>
<sequence length="214" mass="23625">MEVKQCRRGAGFLVEAEILSLSSPRSLSPLILQVAPAHIVFVLPKEEGRGAPLFPSVILRRLEVALYVFTISRMQDAELMMFLLGGNEMHSEDPHSTTDAEPGPETSPSSVFFKVLQEAQSIHKTMDDSYIVQGHLLLALWKDFSIAPVIREAGLTEATLKTVVQQISDNCQVESKNAEGGFDALRKYAIGLTTLAEGTSANFIMYKHYIVLFV</sequence>
<name>A0A284S253_ARMOS</name>
<evidence type="ECO:0000313" key="4">
    <source>
        <dbReference type="Proteomes" id="UP000219338"/>
    </source>
</evidence>
<keyword evidence="1" id="KW-0677">Repeat</keyword>
<dbReference type="Pfam" id="PF02861">
    <property type="entry name" value="Clp_N"/>
    <property type="match status" value="1"/>
</dbReference>
<dbReference type="Proteomes" id="UP000219338">
    <property type="component" value="Unassembled WGS sequence"/>
</dbReference>
<dbReference type="InterPro" id="IPR036628">
    <property type="entry name" value="Clp_N_dom_sf"/>
</dbReference>
<proteinExistence type="predicted"/>
<organism evidence="3 4">
    <name type="scientific">Armillaria ostoyae</name>
    <name type="common">Armillaria root rot fungus</name>
    <dbReference type="NCBI Taxonomy" id="47428"/>
    <lineage>
        <taxon>Eukaryota</taxon>
        <taxon>Fungi</taxon>
        <taxon>Dikarya</taxon>
        <taxon>Basidiomycota</taxon>
        <taxon>Agaricomycotina</taxon>
        <taxon>Agaricomycetes</taxon>
        <taxon>Agaricomycetidae</taxon>
        <taxon>Agaricales</taxon>
        <taxon>Marasmiineae</taxon>
        <taxon>Physalacriaceae</taxon>
        <taxon>Armillaria</taxon>
    </lineage>
</organism>
<dbReference type="STRING" id="47428.A0A284S253"/>
<evidence type="ECO:0000259" key="2">
    <source>
        <dbReference type="PROSITE" id="PS51903"/>
    </source>
</evidence>
<dbReference type="SUPFAM" id="SSF81923">
    <property type="entry name" value="Double Clp-N motif"/>
    <property type="match status" value="1"/>
</dbReference>
<evidence type="ECO:0000313" key="3">
    <source>
        <dbReference type="EMBL" id="SJL15066.1"/>
    </source>
</evidence>
<gene>
    <name evidence="3" type="ORF">ARMOST_18548</name>
</gene>
<protein>
    <recommendedName>
        <fullName evidence="2">Clp R domain-containing protein</fullName>
    </recommendedName>
</protein>
<dbReference type="AlphaFoldDB" id="A0A284S253"/>
<dbReference type="InterPro" id="IPR004176">
    <property type="entry name" value="Clp_R_N"/>
</dbReference>